<accession>A7VTY4</accession>
<sequence>MNSYIGHPSQLSGVEEYRLIGGKGDGMRLLQVRNGLGLEFTVSADRAADITRLSYEGVNYSYISPSGYVAPAYYDQQEFGFLKSFTCGFLTTCGLSNIGVPTEDESGKTGLHGTISHIPADHIYYTEDDDKIVLHATISDGEIFKQKLVLHRELVCSKKENKLQINDTVTNEGSRTEPLSILYHMNLGYPLLDENAKLETTAVKVEARDARAQEGIDTWDTFLTPQPNFEEQCYYHTFEDLWASAKLTNSKIGKGLEIKCDTSTLDTMVEWKMMGERDYVLGIEPTNNRLLGRGELKKQNLLKYIEPGEAVCFRIEANFYRV</sequence>
<evidence type="ECO:0000313" key="4">
    <source>
        <dbReference type="Proteomes" id="UP000220611"/>
    </source>
</evidence>
<dbReference type="InterPro" id="IPR014718">
    <property type="entry name" value="GH-type_carb-bd"/>
</dbReference>
<dbReference type="Gene3D" id="2.70.98.10">
    <property type="match status" value="1"/>
</dbReference>
<gene>
    <name evidence="2" type="ORF">CH238_00730</name>
    <name evidence="1" type="ORF">CLOLEP_02029</name>
</gene>
<dbReference type="GO" id="GO:0005975">
    <property type="term" value="P:carbohydrate metabolic process"/>
    <property type="evidence" value="ECO:0007669"/>
    <property type="project" value="InterPro"/>
</dbReference>
<dbReference type="Proteomes" id="UP000220611">
    <property type="component" value="Unassembled WGS sequence"/>
</dbReference>
<evidence type="ECO:0000313" key="1">
    <source>
        <dbReference type="EMBL" id="EDO61630.1"/>
    </source>
</evidence>
<dbReference type="EMBL" id="NOXF01000001">
    <property type="protein sequence ID" value="PEQ25554.1"/>
    <property type="molecule type" value="Genomic_DNA"/>
</dbReference>
<dbReference type="Proteomes" id="UP000003490">
    <property type="component" value="Unassembled WGS sequence"/>
</dbReference>
<dbReference type="CDD" id="cd09023">
    <property type="entry name" value="Aldose_epim_Ec_c4013"/>
    <property type="match status" value="1"/>
</dbReference>
<dbReference type="SUPFAM" id="SSF74650">
    <property type="entry name" value="Galactose mutarotase-like"/>
    <property type="match status" value="1"/>
</dbReference>
<reference evidence="1 3" key="1">
    <citation type="submission" date="2007-08" db="EMBL/GenBank/DDBJ databases">
        <title>Draft genome sequence of Clostridium leptum (DSM 753).</title>
        <authorList>
            <person name="Sudarsanam P."/>
            <person name="Ley R."/>
            <person name="Guruge J."/>
            <person name="Turnbaugh P.J."/>
            <person name="Mahowald M."/>
            <person name="Liep D."/>
            <person name="Gordon J."/>
        </authorList>
    </citation>
    <scope>NUCLEOTIDE SEQUENCE [LARGE SCALE GENOMIC DNA]</scope>
    <source>
        <strain evidence="1 3">DSM 753</strain>
    </source>
</reference>
<name>A7VTY4_9FIRM</name>
<dbReference type="GO" id="GO:0003824">
    <property type="term" value="F:catalytic activity"/>
    <property type="evidence" value="ECO:0007669"/>
    <property type="project" value="InterPro"/>
</dbReference>
<keyword evidence="4" id="KW-1185">Reference proteome</keyword>
<proteinExistence type="predicted"/>
<dbReference type="GO" id="GO:0030246">
    <property type="term" value="F:carbohydrate binding"/>
    <property type="evidence" value="ECO:0007669"/>
    <property type="project" value="InterPro"/>
</dbReference>
<protein>
    <submittedName>
        <fullName evidence="2">DUF4432 domain-containing protein</fullName>
    </submittedName>
</protein>
<comment type="caution">
    <text evidence="1">The sequence shown here is derived from an EMBL/GenBank/DDBJ whole genome shotgun (WGS) entry which is preliminary data.</text>
</comment>
<evidence type="ECO:0000313" key="2">
    <source>
        <dbReference type="EMBL" id="PEQ25554.1"/>
    </source>
</evidence>
<dbReference type="AlphaFoldDB" id="A7VTY4"/>
<dbReference type="InterPro" id="IPR011013">
    <property type="entry name" value="Gal_mutarotase_sf_dom"/>
</dbReference>
<dbReference type="EMBL" id="ABCB02000018">
    <property type="protein sequence ID" value="EDO61630.1"/>
    <property type="molecule type" value="Genomic_DNA"/>
</dbReference>
<reference evidence="1 3" key="2">
    <citation type="submission" date="2007-08" db="EMBL/GenBank/DDBJ databases">
        <authorList>
            <person name="Fulton L."/>
            <person name="Clifton S."/>
            <person name="Fulton B."/>
            <person name="Xu J."/>
            <person name="Minx P."/>
            <person name="Pepin K.H."/>
            <person name="Johnson M."/>
            <person name="Thiruvilangam P."/>
            <person name="Bhonagiri V."/>
            <person name="Nash W.E."/>
            <person name="Wang C."/>
            <person name="Mardis E.R."/>
            <person name="Wilson R.K."/>
        </authorList>
    </citation>
    <scope>NUCLEOTIDE SEQUENCE [LARGE SCALE GENOMIC DNA]</scope>
    <source>
        <strain evidence="1 3">DSM 753</strain>
    </source>
</reference>
<dbReference type="OrthoDB" id="9791280at2"/>
<dbReference type="eggNOG" id="COG2017">
    <property type="taxonomic scope" value="Bacteria"/>
</dbReference>
<dbReference type="Pfam" id="PF14486">
    <property type="entry name" value="DUF4432"/>
    <property type="match status" value="1"/>
</dbReference>
<evidence type="ECO:0000313" key="3">
    <source>
        <dbReference type="Proteomes" id="UP000003490"/>
    </source>
</evidence>
<dbReference type="InterPro" id="IPR027839">
    <property type="entry name" value="DUF4432"/>
</dbReference>
<organism evidence="1 3">
    <name type="scientific">[Clostridium] leptum DSM 753</name>
    <dbReference type="NCBI Taxonomy" id="428125"/>
    <lineage>
        <taxon>Bacteria</taxon>
        <taxon>Bacillati</taxon>
        <taxon>Bacillota</taxon>
        <taxon>Clostridia</taxon>
        <taxon>Eubacteriales</taxon>
        <taxon>Oscillospiraceae</taxon>
        <taxon>Oscillospiraceae incertae sedis</taxon>
    </lineage>
</organism>
<reference evidence="2 4" key="3">
    <citation type="submission" date="2017-07" db="EMBL/GenBank/DDBJ databases">
        <title>Prevalence of linear plasmids in Cutibacterium (Propionibacterium) acnes isolates obtained from prostatic tissue.</title>
        <authorList>
            <person name="Davidsson S."/>
            <person name="Carlsson J."/>
            <person name="Molling P."/>
            <person name="Andren O."/>
            <person name="Andersson S.-O."/>
            <person name="Brzuszkiewicz E."/>
            <person name="Poehlein A."/>
            <person name="Al-Zeer M."/>
            <person name="Brinkmann V."/>
            <person name="Scavenius C."/>
            <person name="Nazipi S."/>
            <person name="Soderquist B."/>
            <person name="Bruggemann H."/>
        </authorList>
    </citation>
    <scope>NUCLEOTIDE SEQUENCE [LARGE SCALE GENOMIC DNA]</scope>
    <source>
        <strain evidence="2 4">DSM 753</strain>
    </source>
</reference>
<dbReference type="HOGENOM" id="CLU_056939_0_0_9"/>